<proteinExistence type="inferred from homology"/>
<dbReference type="InterPro" id="IPR050131">
    <property type="entry name" value="Peptidase_S8_subtilisin-like"/>
</dbReference>
<keyword evidence="6 9" id="KW-0378">Hydrolase</keyword>
<evidence type="ECO:0000256" key="5">
    <source>
        <dbReference type="ARBA" id="ARBA00022729"/>
    </source>
</evidence>
<evidence type="ECO:0000256" key="2">
    <source>
        <dbReference type="ARBA" id="ARBA00022512"/>
    </source>
</evidence>
<dbReference type="Gene3D" id="3.40.50.200">
    <property type="entry name" value="Peptidase S8/S53 domain"/>
    <property type="match status" value="1"/>
</dbReference>
<sequence>MKPSFLGLSGVVLWACLTFSPIAAKASLLKHPKLKSTESKITPGRYIIEFSKDGSRQDQVMVQSIEETFSETVKVTNNFNHKLFNAATVDLRYTNPEVMKHILELPNVKAVYPIEKYSLDDTWTESASLQKRQSENSINMPQVVAQVDRVRSELGYKGKGVFIGIIDSGIDYLHPALGGGFGKGFKIAAGYDLVGDYAKPDGTYVPDEDPYVNCTNGSRNALGTHATHIAGIIAGSSKEDDFYGVAPEATLGVWRVFTCRENTDTDLIVRAILMAYDAGVDIITMSITKNSNFSYESPITQVVKKVVAEGVHFVNSAGNDGFGGPFSVGDPAFNTNVLSVGAMSLGEYRIGFVNLSSDVSLKFPMFGAHARIPEDGELVLGDAGIDELAPGCDLEDIPDNVNGKIVIIPFGACKIGRKADMASQKGAIGLLVYGKKIEAGAVENGNTKIPTVILQALHGQTIVDLLKAGKKININFSSKNEPTTADFSSLGPNAGLDLTPRISAIGEFVNSTLPRENGYYGLMSGTSMSAPFVAGSIALYLNAIGKEKQSVKYVNEVIQNYARPYNSETFPMIDNPIRQSAGMIQVYDAITQGVHVSPSQISFNDTANSAYRTQKIKITNKGKDIIQFDIVNDVSLGLSITISEDDDVFALRDFEEVSAPAKLKFSKNSMKLSPGASQEIKITVTPPTGDKNNHIFYGGYVHFRSKQKDKNVDVRVPYIGVNNDMRKLPGFKYY</sequence>
<reference evidence="15 16" key="1">
    <citation type="submission" date="2016-03" db="EMBL/GenBank/DDBJ databases">
        <title>Choanephora cucurbitarum.</title>
        <authorList>
            <person name="Min B."/>
            <person name="Park H."/>
            <person name="Park J.-H."/>
            <person name="Shin H.-D."/>
            <person name="Choi I.-G."/>
        </authorList>
    </citation>
    <scope>NUCLEOTIDE SEQUENCE [LARGE SCALE GENOMIC DNA]</scope>
    <source>
        <strain evidence="15 16">KUS-F28377</strain>
    </source>
</reference>
<dbReference type="GO" id="GO:0005615">
    <property type="term" value="C:extracellular space"/>
    <property type="evidence" value="ECO:0007669"/>
    <property type="project" value="TreeGrafter"/>
</dbReference>
<protein>
    <submittedName>
        <fullName evidence="15">Minor extracellular protease vpr</fullName>
    </submittedName>
</protein>
<dbReference type="InterPro" id="IPR036852">
    <property type="entry name" value="Peptidase_S8/S53_dom_sf"/>
</dbReference>
<dbReference type="PROSITE" id="PS00138">
    <property type="entry name" value="SUBTILASE_SER"/>
    <property type="match status" value="1"/>
</dbReference>
<dbReference type="SUPFAM" id="SSF52743">
    <property type="entry name" value="Subtilisin-like"/>
    <property type="match status" value="1"/>
</dbReference>
<evidence type="ECO:0000313" key="15">
    <source>
        <dbReference type="EMBL" id="OBZ91024.1"/>
    </source>
</evidence>
<keyword evidence="2" id="KW-0134">Cell wall</keyword>
<evidence type="ECO:0000256" key="10">
    <source>
        <dbReference type="RuleBase" id="RU003355"/>
    </source>
</evidence>
<dbReference type="Gene3D" id="3.50.30.30">
    <property type="match status" value="1"/>
</dbReference>
<dbReference type="InterPro" id="IPR003137">
    <property type="entry name" value="PA_domain"/>
</dbReference>
<feature type="chain" id="PRO_5008889913" evidence="11">
    <location>
        <begin position="25"/>
        <end position="734"/>
    </location>
</feature>
<dbReference type="Pfam" id="PF02225">
    <property type="entry name" value="PA"/>
    <property type="match status" value="1"/>
</dbReference>
<evidence type="ECO:0000259" key="14">
    <source>
        <dbReference type="Pfam" id="PF06280"/>
    </source>
</evidence>
<comment type="caution">
    <text evidence="15">The sequence shown here is derived from an EMBL/GenBank/DDBJ whole genome shotgun (WGS) entry which is preliminary data.</text>
</comment>
<gene>
    <name evidence="15" type="primary">vpr_3</name>
    <name evidence="15" type="ORF">A0J61_00930</name>
</gene>
<feature type="signal peptide" evidence="11">
    <location>
        <begin position="1"/>
        <end position="24"/>
    </location>
</feature>
<name>A0A1C7NU41_9FUNG</name>
<dbReference type="InParanoid" id="A0A1C7NU41"/>
<dbReference type="InterPro" id="IPR000209">
    <property type="entry name" value="Peptidase_S8/S53_dom"/>
</dbReference>
<evidence type="ECO:0000313" key="16">
    <source>
        <dbReference type="Proteomes" id="UP000093000"/>
    </source>
</evidence>
<evidence type="ECO:0000256" key="4">
    <source>
        <dbReference type="ARBA" id="ARBA00022670"/>
    </source>
</evidence>
<feature type="domain" description="Peptidase S8/S53" evidence="12">
    <location>
        <begin position="158"/>
        <end position="562"/>
    </location>
</feature>
<dbReference type="PANTHER" id="PTHR43806">
    <property type="entry name" value="PEPTIDASE S8"/>
    <property type="match status" value="1"/>
</dbReference>
<dbReference type="InterPro" id="IPR010435">
    <property type="entry name" value="C5a/SBT2-like_Fn3"/>
</dbReference>
<dbReference type="PRINTS" id="PR00723">
    <property type="entry name" value="SUBTILISIN"/>
</dbReference>
<dbReference type="PROSITE" id="PS51892">
    <property type="entry name" value="SUBTILASE"/>
    <property type="match status" value="1"/>
</dbReference>
<dbReference type="AlphaFoldDB" id="A0A1C7NU41"/>
<dbReference type="Proteomes" id="UP000093000">
    <property type="component" value="Unassembled WGS sequence"/>
</dbReference>
<dbReference type="GO" id="GO:0016020">
    <property type="term" value="C:membrane"/>
    <property type="evidence" value="ECO:0007669"/>
    <property type="project" value="InterPro"/>
</dbReference>
<dbReference type="OrthoDB" id="10256524at2759"/>
<keyword evidence="7 9" id="KW-0720">Serine protease</keyword>
<feature type="active site" description="Charge relay system" evidence="8 9">
    <location>
        <position position="527"/>
    </location>
</feature>
<dbReference type="InterPro" id="IPR023828">
    <property type="entry name" value="Peptidase_S8_Ser-AS"/>
</dbReference>
<dbReference type="InterPro" id="IPR046450">
    <property type="entry name" value="PA_dom_sf"/>
</dbReference>
<evidence type="ECO:0000259" key="12">
    <source>
        <dbReference type="Pfam" id="PF00082"/>
    </source>
</evidence>
<feature type="domain" description="C5a peptidase/Subtilisin-like protease SBT2-like Fn3-like" evidence="14">
    <location>
        <begin position="601"/>
        <end position="718"/>
    </location>
</feature>
<evidence type="ECO:0000256" key="1">
    <source>
        <dbReference type="ARBA" id="ARBA00011073"/>
    </source>
</evidence>
<feature type="domain" description="PA" evidence="13">
    <location>
        <begin position="376"/>
        <end position="462"/>
    </location>
</feature>
<keyword evidence="16" id="KW-1185">Reference proteome</keyword>
<dbReference type="Pfam" id="PF06280">
    <property type="entry name" value="fn3_5"/>
    <property type="match status" value="1"/>
</dbReference>
<dbReference type="Gene3D" id="2.60.40.10">
    <property type="entry name" value="Immunoglobulins"/>
    <property type="match status" value="1"/>
</dbReference>
<dbReference type="InterPro" id="IPR023827">
    <property type="entry name" value="Peptidase_S8_Asp-AS"/>
</dbReference>
<dbReference type="PROSITE" id="PS00136">
    <property type="entry name" value="SUBTILASE_ASP"/>
    <property type="match status" value="1"/>
</dbReference>
<evidence type="ECO:0000256" key="3">
    <source>
        <dbReference type="ARBA" id="ARBA00022525"/>
    </source>
</evidence>
<dbReference type="SUPFAM" id="SSF52025">
    <property type="entry name" value="PA domain"/>
    <property type="match status" value="1"/>
</dbReference>
<keyword evidence="5 11" id="KW-0732">Signal</keyword>
<dbReference type="InterPro" id="IPR013783">
    <property type="entry name" value="Ig-like_fold"/>
</dbReference>
<evidence type="ECO:0000259" key="13">
    <source>
        <dbReference type="Pfam" id="PF02225"/>
    </source>
</evidence>
<keyword evidence="3" id="KW-0964">Secreted</keyword>
<organism evidence="15 16">
    <name type="scientific">Choanephora cucurbitarum</name>
    <dbReference type="NCBI Taxonomy" id="101091"/>
    <lineage>
        <taxon>Eukaryota</taxon>
        <taxon>Fungi</taxon>
        <taxon>Fungi incertae sedis</taxon>
        <taxon>Mucoromycota</taxon>
        <taxon>Mucoromycotina</taxon>
        <taxon>Mucoromycetes</taxon>
        <taxon>Mucorales</taxon>
        <taxon>Mucorineae</taxon>
        <taxon>Choanephoraceae</taxon>
        <taxon>Choanephoroideae</taxon>
        <taxon>Choanephora</taxon>
    </lineage>
</organism>
<keyword evidence="4 9" id="KW-0645">Protease</keyword>
<feature type="active site" description="Charge relay system" evidence="8 9">
    <location>
        <position position="167"/>
    </location>
</feature>
<dbReference type="PANTHER" id="PTHR43806:SF66">
    <property type="entry name" value="SERIN ENDOPEPTIDASE"/>
    <property type="match status" value="1"/>
</dbReference>
<dbReference type="InterPro" id="IPR015500">
    <property type="entry name" value="Peptidase_S8_subtilisin-rel"/>
</dbReference>
<evidence type="ECO:0000256" key="6">
    <source>
        <dbReference type="ARBA" id="ARBA00022801"/>
    </source>
</evidence>
<dbReference type="GO" id="GO:0006508">
    <property type="term" value="P:proteolysis"/>
    <property type="evidence" value="ECO:0007669"/>
    <property type="project" value="UniProtKB-KW"/>
</dbReference>
<evidence type="ECO:0000256" key="7">
    <source>
        <dbReference type="ARBA" id="ARBA00022825"/>
    </source>
</evidence>
<feature type="active site" description="Charge relay system" evidence="8 9">
    <location>
        <position position="225"/>
    </location>
</feature>
<dbReference type="Pfam" id="PF00082">
    <property type="entry name" value="Peptidase_S8"/>
    <property type="match status" value="1"/>
</dbReference>
<dbReference type="STRING" id="101091.A0A1C7NU41"/>
<comment type="similarity">
    <text evidence="1 9 10">Belongs to the peptidase S8 family.</text>
</comment>
<dbReference type="EMBL" id="LUGH01000025">
    <property type="protein sequence ID" value="OBZ91024.1"/>
    <property type="molecule type" value="Genomic_DNA"/>
</dbReference>
<dbReference type="GO" id="GO:0004252">
    <property type="term" value="F:serine-type endopeptidase activity"/>
    <property type="evidence" value="ECO:0007669"/>
    <property type="project" value="UniProtKB-UniRule"/>
</dbReference>
<evidence type="ECO:0000256" key="9">
    <source>
        <dbReference type="PROSITE-ProRule" id="PRU01240"/>
    </source>
</evidence>
<evidence type="ECO:0000256" key="11">
    <source>
        <dbReference type="SAM" id="SignalP"/>
    </source>
</evidence>
<evidence type="ECO:0000256" key="8">
    <source>
        <dbReference type="PIRSR" id="PIRSR615500-1"/>
    </source>
</evidence>
<accession>A0A1C7NU41</accession>